<gene>
    <name evidence="1" type="ORF">P9H32_10270</name>
</gene>
<reference evidence="1 2" key="1">
    <citation type="journal article" date="2024" name="Appl. Environ. Microbiol.">
        <title>Pontiella agarivorans sp. nov., a novel marine anaerobic bacterium capable of degrading macroalgal polysaccharides and fixing nitrogen.</title>
        <authorList>
            <person name="Liu N."/>
            <person name="Kivenson V."/>
            <person name="Peng X."/>
            <person name="Cui Z."/>
            <person name="Lankiewicz T.S."/>
            <person name="Gosselin K.M."/>
            <person name="English C.J."/>
            <person name="Blair E.M."/>
            <person name="O'Malley M.A."/>
            <person name="Valentine D.L."/>
        </authorList>
    </citation>
    <scope>NUCLEOTIDE SEQUENCE [LARGE SCALE GENOMIC DNA]</scope>
    <source>
        <strain evidence="1 2">NLcol2</strain>
    </source>
</reference>
<sequence length="148" mass="16345">MILDTLENAARYAGLRTGLSEGFGFLDQPGIAELEPGRYEISDDLVFAIIEKNDGRKVEDGQLEAHRKYIDIQYIICGDESMGWSPRSELIGSQGYDEKRDLEFFTDPVQSIVKVPEGSFAVFMLSDAHLPGIGNGPIHKVVVKVAVD</sequence>
<keyword evidence="2" id="KW-1185">Reference proteome</keyword>
<evidence type="ECO:0000313" key="1">
    <source>
        <dbReference type="EMBL" id="MDZ8119009.1"/>
    </source>
</evidence>
<evidence type="ECO:0000313" key="2">
    <source>
        <dbReference type="Proteomes" id="UP001290861"/>
    </source>
</evidence>
<dbReference type="NCBIfam" id="TIGR00022">
    <property type="entry name" value="YhcH/YjgK/YiaL family protein"/>
    <property type="match status" value="1"/>
</dbReference>
<dbReference type="RefSeq" id="WP_322608801.1">
    <property type="nucleotide sequence ID" value="NZ_JARVCO010000010.1"/>
</dbReference>
<dbReference type="Gene3D" id="2.60.120.370">
    <property type="entry name" value="YhcH/YjgK/YiaL"/>
    <property type="match status" value="1"/>
</dbReference>
<dbReference type="InterPro" id="IPR004375">
    <property type="entry name" value="NanQ/TabA/YiaL"/>
</dbReference>
<protein>
    <submittedName>
        <fullName evidence="1">YhcH/YjgK/YiaL family protein</fullName>
    </submittedName>
</protein>
<proteinExistence type="predicted"/>
<comment type="caution">
    <text evidence="1">The sequence shown here is derived from an EMBL/GenBank/DDBJ whole genome shotgun (WGS) entry which is preliminary data.</text>
</comment>
<dbReference type="InterPro" id="IPR037012">
    <property type="entry name" value="NanQ/TabA/YiaL_sf"/>
</dbReference>
<name>A0ABU5MXW1_9BACT</name>
<dbReference type="SUPFAM" id="SSF51197">
    <property type="entry name" value="Clavaminate synthase-like"/>
    <property type="match status" value="1"/>
</dbReference>
<accession>A0ABU5MXW1</accession>
<organism evidence="1 2">
    <name type="scientific">Pontiella agarivorans</name>
    <dbReference type="NCBI Taxonomy" id="3038953"/>
    <lineage>
        <taxon>Bacteria</taxon>
        <taxon>Pseudomonadati</taxon>
        <taxon>Kiritimatiellota</taxon>
        <taxon>Kiritimatiellia</taxon>
        <taxon>Kiritimatiellales</taxon>
        <taxon>Pontiellaceae</taxon>
        <taxon>Pontiella</taxon>
    </lineage>
</organism>
<dbReference type="PANTHER" id="PTHR34986">
    <property type="entry name" value="EVOLVED BETA-GALACTOSIDASE SUBUNIT BETA"/>
    <property type="match status" value="1"/>
</dbReference>
<dbReference type="Proteomes" id="UP001290861">
    <property type="component" value="Unassembled WGS sequence"/>
</dbReference>
<dbReference type="PANTHER" id="PTHR34986:SF1">
    <property type="entry name" value="PROTEIN YIAL"/>
    <property type="match status" value="1"/>
</dbReference>
<dbReference type="Pfam" id="PF04074">
    <property type="entry name" value="DUF386"/>
    <property type="match status" value="1"/>
</dbReference>
<dbReference type="EMBL" id="JARVCO010000010">
    <property type="protein sequence ID" value="MDZ8119009.1"/>
    <property type="molecule type" value="Genomic_DNA"/>
</dbReference>